<feature type="non-terminal residue" evidence="1">
    <location>
        <position position="1"/>
    </location>
</feature>
<dbReference type="Proteomes" id="UP001206925">
    <property type="component" value="Unassembled WGS sequence"/>
</dbReference>
<evidence type="ECO:0000313" key="1">
    <source>
        <dbReference type="EMBL" id="KAI7754981.1"/>
    </source>
</evidence>
<dbReference type="EMBL" id="JAMZMK010002137">
    <property type="protein sequence ID" value="KAI7754981.1"/>
    <property type="molecule type" value="Genomic_DNA"/>
</dbReference>
<sequence length="73" mass="7676">MSKLAGLSSLKSFDRFKYSLGSSSSSPVAAKTFNISSRQPSNSNSSGSFANLKLAAEKLVKEQASSKTDLDLA</sequence>
<gene>
    <name evidence="1" type="ORF">M8C21_016345</name>
</gene>
<evidence type="ECO:0000313" key="2">
    <source>
        <dbReference type="Proteomes" id="UP001206925"/>
    </source>
</evidence>
<proteinExistence type="predicted"/>
<accession>A0AAD5D628</accession>
<name>A0AAD5D628_AMBAR</name>
<dbReference type="AlphaFoldDB" id="A0AAD5D628"/>
<keyword evidence="2" id="KW-1185">Reference proteome</keyword>
<protein>
    <submittedName>
        <fullName evidence="1">Uncharacterized protein</fullName>
    </submittedName>
</protein>
<organism evidence="1 2">
    <name type="scientific">Ambrosia artemisiifolia</name>
    <name type="common">Common ragweed</name>
    <dbReference type="NCBI Taxonomy" id="4212"/>
    <lineage>
        <taxon>Eukaryota</taxon>
        <taxon>Viridiplantae</taxon>
        <taxon>Streptophyta</taxon>
        <taxon>Embryophyta</taxon>
        <taxon>Tracheophyta</taxon>
        <taxon>Spermatophyta</taxon>
        <taxon>Magnoliopsida</taxon>
        <taxon>eudicotyledons</taxon>
        <taxon>Gunneridae</taxon>
        <taxon>Pentapetalae</taxon>
        <taxon>asterids</taxon>
        <taxon>campanulids</taxon>
        <taxon>Asterales</taxon>
        <taxon>Asteraceae</taxon>
        <taxon>Asteroideae</taxon>
        <taxon>Heliantheae alliance</taxon>
        <taxon>Heliantheae</taxon>
        <taxon>Ambrosia</taxon>
    </lineage>
</organism>
<comment type="caution">
    <text evidence="1">The sequence shown here is derived from an EMBL/GenBank/DDBJ whole genome shotgun (WGS) entry which is preliminary data.</text>
</comment>
<reference evidence="1" key="1">
    <citation type="submission" date="2022-06" db="EMBL/GenBank/DDBJ databases">
        <title>Uncovering the hologenomic basis of an extraordinary plant invasion.</title>
        <authorList>
            <person name="Bieker V.C."/>
            <person name="Martin M.D."/>
            <person name="Gilbert T."/>
            <person name="Hodgins K."/>
            <person name="Battlay P."/>
            <person name="Petersen B."/>
            <person name="Wilson J."/>
        </authorList>
    </citation>
    <scope>NUCLEOTIDE SEQUENCE</scope>
    <source>
        <strain evidence="1">AA19_3_7</strain>
        <tissue evidence="1">Leaf</tissue>
    </source>
</reference>